<dbReference type="PANTHER" id="PTHR33044">
    <property type="entry name" value="BIFUNCTIONAL INHIBITOR/LIPID-TRANSFER PROTEIN/SEED STORAGE 2S ALBUMIN SUPERFAMILY PROTEIN-RELATED"/>
    <property type="match status" value="1"/>
</dbReference>
<evidence type="ECO:0000256" key="7">
    <source>
        <dbReference type="ARBA" id="ARBA00023180"/>
    </source>
</evidence>
<dbReference type="EMBL" id="CM000838">
    <property type="protein sequence ID" value="KRH57336.1"/>
    <property type="molecule type" value="Genomic_DNA"/>
</dbReference>
<feature type="domain" description="Bifunctional inhibitor/plant lipid transfer protein/seed storage helical" evidence="12">
    <location>
        <begin position="14"/>
        <end position="103"/>
    </location>
</feature>
<comment type="subcellular location">
    <subcellularLocation>
        <location evidence="1">Cell membrane</location>
        <topology evidence="1">Lipid-anchor</topology>
        <topology evidence="1">GPI-anchor</topology>
    </subcellularLocation>
</comment>
<evidence type="ECO:0000313" key="15">
    <source>
        <dbReference type="Proteomes" id="UP000008827"/>
    </source>
</evidence>
<evidence type="ECO:0000256" key="11">
    <source>
        <dbReference type="SAM" id="SignalP"/>
    </source>
</evidence>
<feature type="signal peptide" evidence="11">
    <location>
        <begin position="1"/>
        <end position="23"/>
    </location>
</feature>
<dbReference type="EnsemblPlants" id="KRH57336">
    <property type="protein sequence ID" value="KRH57336"/>
    <property type="gene ID" value="GLYMA_05G055100"/>
</dbReference>
<protein>
    <recommendedName>
        <fullName evidence="12">Bifunctional inhibitor/plant lipid transfer protein/seed storage helical domain-containing protein</fullName>
    </recommendedName>
</protein>
<dbReference type="CDD" id="cd00010">
    <property type="entry name" value="AAI_LTSS"/>
    <property type="match status" value="1"/>
</dbReference>
<evidence type="ECO:0000313" key="13">
    <source>
        <dbReference type="EMBL" id="KRH57336.1"/>
    </source>
</evidence>
<keyword evidence="10" id="KW-0472">Membrane</keyword>
<gene>
    <name evidence="14" type="primary">LOC100820397</name>
    <name evidence="13" type="ORF">GLYMA_05G055100</name>
</gene>
<dbReference type="InterPro" id="IPR016140">
    <property type="entry name" value="Bifunc_inhib/LTP/seed_store"/>
</dbReference>
<evidence type="ECO:0000313" key="14">
    <source>
        <dbReference type="EnsemblPlants" id="KRH57336"/>
    </source>
</evidence>
<dbReference type="OMA" id="ARAMPCI"/>
<dbReference type="InterPro" id="IPR036312">
    <property type="entry name" value="Bifun_inhib/LTP/seed_sf"/>
</dbReference>
<keyword evidence="7" id="KW-0325">Glycoprotein</keyword>
<keyword evidence="5 11" id="KW-0732">Signal</keyword>
<evidence type="ECO:0000256" key="2">
    <source>
        <dbReference type="ARBA" id="ARBA00009748"/>
    </source>
</evidence>
<name>A0A0R0JXL2_SOYBN</name>
<keyword evidence="10" id="KW-1133">Transmembrane helix</keyword>
<dbReference type="InterPro" id="IPR043325">
    <property type="entry name" value="LTSS"/>
</dbReference>
<dbReference type="Gene3D" id="1.10.110.10">
    <property type="entry name" value="Plant lipid-transfer and hydrophobic proteins"/>
    <property type="match status" value="1"/>
</dbReference>
<keyword evidence="10" id="KW-0812">Transmembrane</keyword>
<evidence type="ECO:0000256" key="9">
    <source>
        <dbReference type="SAM" id="MobiDB-lite"/>
    </source>
</evidence>
<feature type="region of interest" description="Disordered" evidence="9">
    <location>
        <begin position="99"/>
        <end position="125"/>
    </location>
</feature>
<keyword evidence="4" id="KW-0336">GPI-anchor</keyword>
<dbReference type="Proteomes" id="UP000008827">
    <property type="component" value="Chromosome 5"/>
</dbReference>
<dbReference type="Gramene" id="KRH57336">
    <property type="protein sequence ID" value="KRH57336"/>
    <property type="gene ID" value="GLYMA_05G055100"/>
</dbReference>
<dbReference type="OrthoDB" id="690947at2759"/>
<evidence type="ECO:0000256" key="6">
    <source>
        <dbReference type="ARBA" id="ARBA00023157"/>
    </source>
</evidence>
<evidence type="ECO:0000256" key="1">
    <source>
        <dbReference type="ARBA" id="ARBA00004609"/>
    </source>
</evidence>
<comment type="similarity">
    <text evidence="2">Belongs to the plant LTP family.</text>
</comment>
<dbReference type="KEGG" id="gmx:100820397"/>
<accession>A0A0R0JXL2</accession>
<dbReference type="RefSeq" id="XP_003525790.1">
    <property type="nucleotide sequence ID" value="XM_003525742.5"/>
</dbReference>
<keyword evidence="15" id="KW-1185">Reference proteome</keyword>
<organism evidence="13">
    <name type="scientific">Glycine max</name>
    <name type="common">Soybean</name>
    <name type="synonym">Glycine hispida</name>
    <dbReference type="NCBI Taxonomy" id="3847"/>
    <lineage>
        <taxon>Eukaryota</taxon>
        <taxon>Viridiplantae</taxon>
        <taxon>Streptophyta</taxon>
        <taxon>Embryophyta</taxon>
        <taxon>Tracheophyta</taxon>
        <taxon>Spermatophyta</taxon>
        <taxon>Magnoliopsida</taxon>
        <taxon>eudicotyledons</taxon>
        <taxon>Gunneridae</taxon>
        <taxon>Pentapetalae</taxon>
        <taxon>rosids</taxon>
        <taxon>fabids</taxon>
        <taxon>Fabales</taxon>
        <taxon>Fabaceae</taxon>
        <taxon>Papilionoideae</taxon>
        <taxon>50 kb inversion clade</taxon>
        <taxon>NPAAA clade</taxon>
        <taxon>indigoferoid/millettioid clade</taxon>
        <taxon>Phaseoleae</taxon>
        <taxon>Glycine</taxon>
        <taxon>Glycine subgen. Soja</taxon>
    </lineage>
</organism>
<evidence type="ECO:0000259" key="12">
    <source>
        <dbReference type="Pfam" id="PF14368"/>
    </source>
</evidence>
<dbReference type="Pfam" id="PF14368">
    <property type="entry name" value="LTP_2"/>
    <property type="match status" value="1"/>
</dbReference>
<dbReference type="STRING" id="3847.A0A0R0JXL2"/>
<dbReference type="GO" id="GO:0098552">
    <property type="term" value="C:side of membrane"/>
    <property type="evidence" value="ECO:0007669"/>
    <property type="project" value="UniProtKB-KW"/>
</dbReference>
<dbReference type="GeneID" id="100820397"/>
<proteinExistence type="inferred from homology"/>
<evidence type="ECO:0000256" key="4">
    <source>
        <dbReference type="ARBA" id="ARBA00022622"/>
    </source>
</evidence>
<feature type="transmembrane region" description="Helical" evidence="10">
    <location>
        <begin position="125"/>
        <end position="147"/>
    </location>
</feature>
<sequence length="148" mass="15423">MGGRKCLLTLVLSLVLMMSMAEAQSGTSADCAQELIPCLDYLNGTINPPSSCCDPLKRTVQNELACLCNIYFSPGLLQSVNVTVDEALGLSRRCGVTSDLSSCKNGSAPAPGSRPPPATPGGDKGGAGTVTFTGLSFLLLFWVSMLFN</sequence>
<reference evidence="13 14" key="1">
    <citation type="journal article" date="2010" name="Nature">
        <title>Genome sequence of the palaeopolyploid soybean.</title>
        <authorList>
            <person name="Schmutz J."/>
            <person name="Cannon S.B."/>
            <person name="Schlueter J."/>
            <person name="Ma J."/>
            <person name="Mitros T."/>
            <person name="Nelson W."/>
            <person name="Hyten D.L."/>
            <person name="Song Q."/>
            <person name="Thelen J.J."/>
            <person name="Cheng J."/>
            <person name="Xu D."/>
            <person name="Hellsten U."/>
            <person name="May G.D."/>
            <person name="Yu Y."/>
            <person name="Sakurai T."/>
            <person name="Umezawa T."/>
            <person name="Bhattacharyya M.K."/>
            <person name="Sandhu D."/>
            <person name="Valliyodan B."/>
            <person name="Lindquist E."/>
            <person name="Peto M."/>
            <person name="Grant D."/>
            <person name="Shu S."/>
            <person name="Goodstein D."/>
            <person name="Barry K."/>
            <person name="Futrell-Griggs M."/>
            <person name="Abernathy B."/>
            <person name="Du J."/>
            <person name="Tian Z."/>
            <person name="Zhu L."/>
            <person name="Gill N."/>
            <person name="Joshi T."/>
            <person name="Libault M."/>
            <person name="Sethuraman A."/>
            <person name="Zhang X.-C."/>
            <person name="Shinozaki K."/>
            <person name="Nguyen H.T."/>
            <person name="Wing R.A."/>
            <person name="Cregan P."/>
            <person name="Specht J."/>
            <person name="Grimwood J."/>
            <person name="Rokhsar D."/>
            <person name="Stacey G."/>
            <person name="Shoemaker R.C."/>
            <person name="Jackson S.A."/>
        </authorList>
    </citation>
    <scope>NUCLEOTIDE SEQUENCE [LARGE SCALE GENOMIC DNA]</scope>
    <source>
        <strain evidence="14">cv. Williams 82</strain>
        <tissue evidence="13">Callus</tissue>
    </source>
</reference>
<dbReference type="ExpressionAtlas" id="A0A0R0JXL2">
    <property type="expression patterns" value="baseline and differential"/>
</dbReference>
<reference evidence="14" key="2">
    <citation type="submission" date="2018-02" db="UniProtKB">
        <authorList>
            <consortium name="EnsemblPlants"/>
        </authorList>
    </citation>
    <scope>IDENTIFICATION</scope>
    <source>
        <strain evidence="14">Williams 82</strain>
    </source>
</reference>
<keyword evidence="8" id="KW-0449">Lipoprotein</keyword>
<dbReference type="GO" id="GO:0005886">
    <property type="term" value="C:plasma membrane"/>
    <property type="evidence" value="ECO:0007669"/>
    <property type="project" value="UniProtKB-SubCell"/>
</dbReference>
<keyword evidence="6" id="KW-1015">Disulfide bond</keyword>
<reference evidence="13" key="3">
    <citation type="submission" date="2018-07" db="EMBL/GenBank/DDBJ databases">
        <title>WGS assembly of Glycine max.</title>
        <authorList>
            <person name="Schmutz J."/>
            <person name="Cannon S."/>
            <person name="Schlueter J."/>
            <person name="Ma J."/>
            <person name="Mitros T."/>
            <person name="Nelson W."/>
            <person name="Hyten D."/>
            <person name="Song Q."/>
            <person name="Thelen J."/>
            <person name="Cheng J."/>
            <person name="Xu D."/>
            <person name="Hellsten U."/>
            <person name="May G."/>
            <person name="Yu Y."/>
            <person name="Sakurai T."/>
            <person name="Umezawa T."/>
            <person name="Bhattacharyya M."/>
            <person name="Sandhu D."/>
            <person name="Valliyodan B."/>
            <person name="Lindquist E."/>
            <person name="Peto M."/>
            <person name="Grant D."/>
            <person name="Shu S."/>
            <person name="Goodstein D."/>
            <person name="Barry K."/>
            <person name="Futrell-Griggs M."/>
            <person name="Abernathy B."/>
            <person name="Du J."/>
            <person name="Tian Z."/>
            <person name="Zhu L."/>
            <person name="Gill N."/>
            <person name="Joshi T."/>
            <person name="Libault M."/>
            <person name="Sethuraman A."/>
            <person name="Zhang X."/>
            <person name="Shinozaki K."/>
            <person name="Nguyen H."/>
            <person name="Wing R."/>
            <person name="Cregan P."/>
            <person name="Specht J."/>
            <person name="Grimwood J."/>
            <person name="Rokhsar D."/>
            <person name="Stacey G."/>
            <person name="Shoemaker R."/>
            <person name="Jackson S."/>
        </authorList>
    </citation>
    <scope>NUCLEOTIDE SEQUENCE</scope>
    <source>
        <tissue evidence="13">Callus</tissue>
    </source>
</reference>
<keyword evidence="3" id="KW-1003">Cell membrane</keyword>
<dbReference type="SUPFAM" id="SSF47699">
    <property type="entry name" value="Bifunctional inhibitor/lipid-transfer protein/seed storage 2S albumin"/>
    <property type="match status" value="1"/>
</dbReference>
<evidence type="ECO:0000256" key="3">
    <source>
        <dbReference type="ARBA" id="ARBA00022475"/>
    </source>
</evidence>
<evidence type="ECO:0000256" key="10">
    <source>
        <dbReference type="SAM" id="Phobius"/>
    </source>
</evidence>
<dbReference type="AlphaFoldDB" id="A0A0R0JXL2"/>
<evidence type="ECO:0000256" key="5">
    <source>
        <dbReference type="ARBA" id="ARBA00022729"/>
    </source>
</evidence>
<feature type="chain" id="PRO_5014522165" description="Bifunctional inhibitor/plant lipid transfer protein/seed storage helical domain-containing protein" evidence="11">
    <location>
        <begin position="24"/>
        <end position="148"/>
    </location>
</feature>
<evidence type="ECO:0000256" key="8">
    <source>
        <dbReference type="ARBA" id="ARBA00023288"/>
    </source>
</evidence>